<feature type="compositionally biased region" description="Low complexity" evidence="1">
    <location>
        <begin position="110"/>
        <end position="127"/>
    </location>
</feature>
<reference evidence="2" key="1">
    <citation type="submission" date="2023-03" db="EMBL/GenBank/DDBJ databases">
        <title>Massive genome expansion in bonnet fungi (Mycena s.s.) driven by repeated elements and novel gene families across ecological guilds.</title>
        <authorList>
            <consortium name="Lawrence Berkeley National Laboratory"/>
            <person name="Harder C.B."/>
            <person name="Miyauchi S."/>
            <person name="Viragh M."/>
            <person name="Kuo A."/>
            <person name="Thoen E."/>
            <person name="Andreopoulos B."/>
            <person name="Lu D."/>
            <person name="Skrede I."/>
            <person name="Drula E."/>
            <person name="Henrissat B."/>
            <person name="Morin E."/>
            <person name="Kohler A."/>
            <person name="Barry K."/>
            <person name="LaButti K."/>
            <person name="Morin E."/>
            <person name="Salamov A."/>
            <person name="Lipzen A."/>
            <person name="Mereny Z."/>
            <person name="Hegedus B."/>
            <person name="Baldrian P."/>
            <person name="Stursova M."/>
            <person name="Weitz H."/>
            <person name="Taylor A."/>
            <person name="Grigoriev I.V."/>
            <person name="Nagy L.G."/>
            <person name="Martin F."/>
            <person name="Kauserud H."/>
        </authorList>
    </citation>
    <scope>NUCLEOTIDE SEQUENCE</scope>
    <source>
        <strain evidence="2">CBHHK188m</strain>
    </source>
</reference>
<gene>
    <name evidence="2" type="ORF">DFH07DRAFT_852784</name>
</gene>
<dbReference type="EMBL" id="JARJLG010000219">
    <property type="protein sequence ID" value="KAJ7726450.1"/>
    <property type="molecule type" value="Genomic_DNA"/>
</dbReference>
<evidence type="ECO:0000313" key="2">
    <source>
        <dbReference type="EMBL" id="KAJ7726450.1"/>
    </source>
</evidence>
<dbReference type="Proteomes" id="UP001215280">
    <property type="component" value="Unassembled WGS sequence"/>
</dbReference>
<evidence type="ECO:0000256" key="1">
    <source>
        <dbReference type="SAM" id="MobiDB-lite"/>
    </source>
</evidence>
<proteinExistence type="predicted"/>
<protein>
    <submittedName>
        <fullName evidence="2">Uncharacterized protein</fullName>
    </submittedName>
</protein>
<keyword evidence="3" id="KW-1185">Reference proteome</keyword>
<organism evidence="2 3">
    <name type="scientific">Mycena maculata</name>
    <dbReference type="NCBI Taxonomy" id="230809"/>
    <lineage>
        <taxon>Eukaryota</taxon>
        <taxon>Fungi</taxon>
        <taxon>Dikarya</taxon>
        <taxon>Basidiomycota</taxon>
        <taxon>Agaricomycotina</taxon>
        <taxon>Agaricomycetes</taxon>
        <taxon>Agaricomycetidae</taxon>
        <taxon>Agaricales</taxon>
        <taxon>Marasmiineae</taxon>
        <taxon>Mycenaceae</taxon>
        <taxon>Mycena</taxon>
    </lineage>
</organism>
<comment type="caution">
    <text evidence="2">The sequence shown here is derived from an EMBL/GenBank/DDBJ whole genome shotgun (WGS) entry which is preliminary data.</text>
</comment>
<evidence type="ECO:0000313" key="3">
    <source>
        <dbReference type="Proteomes" id="UP001215280"/>
    </source>
</evidence>
<feature type="region of interest" description="Disordered" evidence="1">
    <location>
        <begin position="104"/>
        <end position="127"/>
    </location>
</feature>
<name>A0AAD7MPK6_9AGAR</name>
<sequence length="173" mass="19131">MLPDASSFRIGGSAFLGMHDSSHTSDLGLVCAPRPRPRRQLIDWMTRTPGRRGHQRVRVAHPRMDLHESSSIDPRIPTVIARPPNRPKLAATFPRSFRLARALTESDNATSTSGPPSSRPSGASTSYGAVRSTSIMDYPRTLNLPPCVRLTRTSISEYDPADLVHPPRRQFPL</sequence>
<dbReference type="AlphaFoldDB" id="A0AAD7MPK6"/>
<accession>A0AAD7MPK6</accession>